<dbReference type="OrthoDB" id="410104at2759"/>
<evidence type="ECO:0000313" key="2">
    <source>
        <dbReference type="EMBL" id="KJH45773.1"/>
    </source>
</evidence>
<proteinExistence type="predicted"/>
<gene>
    <name evidence="2" type="ORF">DICVIV_08169</name>
</gene>
<reference evidence="2 3" key="1">
    <citation type="submission" date="2013-11" db="EMBL/GenBank/DDBJ databases">
        <title>Draft genome of the bovine lungworm Dictyocaulus viviparus.</title>
        <authorList>
            <person name="Mitreva M."/>
        </authorList>
    </citation>
    <scope>NUCLEOTIDE SEQUENCE [LARGE SCALE GENOMIC DNA]</scope>
    <source>
        <strain evidence="2 3">HannoverDv2000</strain>
    </source>
</reference>
<dbReference type="AlphaFoldDB" id="A0A0D8XMC7"/>
<evidence type="ECO:0000313" key="3">
    <source>
        <dbReference type="Proteomes" id="UP000053766"/>
    </source>
</evidence>
<dbReference type="EMBL" id="KN716387">
    <property type="protein sequence ID" value="KJH45773.1"/>
    <property type="molecule type" value="Genomic_DNA"/>
</dbReference>
<dbReference type="Proteomes" id="UP000053766">
    <property type="component" value="Unassembled WGS sequence"/>
</dbReference>
<feature type="compositionally biased region" description="Basic residues" evidence="1">
    <location>
        <begin position="56"/>
        <end position="70"/>
    </location>
</feature>
<keyword evidence="3" id="KW-1185">Reference proteome</keyword>
<organism evidence="2 3">
    <name type="scientific">Dictyocaulus viviparus</name>
    <name type="common">Bovine lungworm</name>
    <dbReference type="NCBI Taxonomy" id="29172"/>
    <lineage>
        <taxon>Eukaryota</taxon>
        <taxon>Metazoa</taxon>
        <taxon>Ecdysozoa</taxon>
        <taxon>Nematoda</taxon>
        <taxon>Chromadorea</taxon>
        <taxon>Rhabditida</taxon>
        <taxon>Rhabditina</taxon>
        <taxon>Rhabditomorpha</taxon>
        <taxon>Strongyloidea</taxon>
        <taxon>Metastrongylidae</taxon>
        <taxon>Dictyocaulus</taxon>
    </lineage>
</organism>
<sequence length="70" mass="8158">MKDGYVLLNALHSEIPHAISSVGNHTAAWPDILKEGQPCEQEEFRRGLSTMDHIHTNKRLKERQKRSWKH</sequence>
<reference evidence="3" key="2">
    <citation type="journal article" date="2016" name="Sci. Rep.">
        <title>Dictyocaulus viviparus genome, variome and transcriptome elucidate lungworm biology and support future intervention.</title>
        <authorList>
            <person name="McNulty S.N."/>
            <person name="Strube C."/>
            <person name="Rosa B.A."/>
            <person name="Martin J.C."/>
            <person name="Tyagi R."/>
            <person name="Choi Y.J."/>
            <person name="Wang Q."/>
            <person name="Hallsworth Pepin K."/>
            <person name="Zhang X."/>
            <person name="Ozersky P."/>
            <person name="Wilson R.K."/>
            <person name="Sternberg P.W."/>
            <person name="Gasser R.B."/>
            <person name="Mitreva M."/>
        </authorList>
    </citation>
    <scope>NUCLEOTIDE SEQUENCE [LARGE SCALE GENOMIC DNA]</scope>
    <source>
        <strain evidence="3">HannoverDv2000</strain>
    </source>
</reference>
<protein>
    <submittedName>
        <fullName evidence="2">Uncharacterized protein</fullName>
    </submittedName>
</protein>
<evidence type="ECO:0000256" key="1">
    <source>
        <dbReference type="SAM" id="MobiDB-lite"/>
    </source>
</evidence>
<feature type="region of interest" description="Disordered" evidence="1">
    <location>
        <begin position="46"/>
        <end position="70"/>
    </location>
</feature>
<name>A0A0D8XMC7_DICVI</name>
<accession>A0A0D8XMC7</accession>